<dbReference type="EMBL" id="JBFTWV010000057">
    <property type="protein sequence ID" value="KAL2793513.1"/>
    <property type="molecule type" value="Genomic_DNA"/>
</dbReference>
<name>A0ABR4G3H1_9EURO</name>
<comment type="similarity">
    <text evidence="1">Belongs to the short-chain dehydrogenases/reductases (SDR) family.</text>
</comment>
<protein>
    <submittedName>
        <fullName evidence="3">NADP(+)-dependent dehydrogenase</fullName>
    </submittedName>
</protein>
<reference evidence="3 4" key="1">
    <citation type="submission" date="2024-07" db="EMBL/GenBank/DDBJ databases">
        <title>Section-level genome sequencing and comparative genomics of Aspergillus sections Usti and Cavernicolus.</title>
        <authorList>
            <consortium name="Lawrence Berkeley National Laboratory"/>
            <person name="Nybo J.L."/>
            <person name="Vesth T.C."/>
            <person name="Theobald S."/>
            <person name="Frisvad J.C."/>
            <person name="Larsen T.O."/>
            <person name="Kjaerboelling I."/>
            <person name="Rothschild-Mancinelli K."/>
            <person name="Lyhne E.K."/>
            <person name="Kogle M.E."/>
            <person name="Barry K."/>
            <person name="Clum A."/>
            <person name="Na H."/>
            <person name="Ledsgaard L."/>
            <person name="Lin J."/>
            <person name="Lipzen A."/>
            <person name="Kuo A."/>
            <person name="Riley R."/>
            <person name="Mondo S."/>
            <person name="Labutti K."/>
            <person name="Haridas S."/>
            <person name="Pangalinan J."/>
            <person name="Salamov A.A."/>
            <person name="Simmons B.A."/>
            <person name="Magnuson J.K."/>
            <person name="Chen J."/>
            <person name="Drula E."/>
            <person name="Henrissat B."/>
            <person name="Wiebenga A."/>
            <person name="Lubbers R.J."/>
            <person name="Gomes A.C."/>
            <person name="Makela M.R."/>
            <person name="Stajich J."/>
            <person name="Grigoriev I.V."/>
            <person name="Mortensen U.H."/>
            <person name="De Vries R.P."/>
            <person name="Baker S.E."/>
            <person name="Andersen M.R."/>
        </authorList>
    </citation>
    <scope>NUCLEOTIDE SEQUENCE [LARGE SCALE GENOMIC DNA]</scope>
    <source>
        <strain evidence="3 4">CBS 209.92</strain>
    </source>
</reference>
<evidence type="ECO:0000256" key="1">
    <source>
        <dbReference type="ARBA" id="ARBA00006484"/>
    </source>
</evidence>
<dbReference type="PANTHER" id="PTHR43669">
    <property type="entry name" value="5-KETO-D-GLUCONATE 5-REDUCTASE"/>
    <property type="match status" value="1"/>
</dbReference>
<dbReference type="InterPro" id="IPR036291">
    <property type="entry name" value="NAD(P)-bd_dom_sf"/>
</dbReference>
<evidence type="ECO:0000313" key="4">
    <source>
        <dbReference type="Proteomes" id="UP001610563"/>
    </source>
</evidence>
<gene>
    <name evidence="3" type="ORF">BJX66DRAFT_338829</name>
</gene>
<dbReference type="Proteomes" id="UP001610563">
    <property type="component" value="Unassembled WGS sequence"/>
</dbReference>
<dbReference type="InterPro" id="IPR002347">
    <property type="entry name" value="SDR_fam"/>
</dbReference>
<keyword evidence="2" id="KW-0560">Oxidoreductase</keyword>
<evidence type="ECO:0000313" key="3">
    <source>
        <dbReference type="EMBL" id="KAL2793513.1"/>
    </source>
</evidence>
<comment type="caution">
    <text evidence="3">The sequence shown here is derived from an EMBL/GenBank/DDBJ whole genome shotgun (WGS) entry which is preliminary data.</text>
</comment>
<dbReference type="Pfam" id="PF00106">
    <property type="entry name" value="adh_short"/>
    <property type="match status" value="1"/>
</dbReference>
<dbReference type="Gene3D" id="3.40.50.720">
    <property type="entry name" value="NAD(P)-binding Rossmann-like Domain"/>
    <property type="match status" value="1"/>
</dbReference>
<sequence>MTNPSRPRLLLLLGSGPGIGVSVASRFARSHFGAVALVARNAEQLSKDRATVLAAVAEAGRAVEVRTWQADISDLSLLEKTLKEVEEFGAVECVYFNAARVAPSPLLEFPVEKIEADFRVSALSLYVTARWAMPLLAKNDSHSPDWNPAFLVTNSLLPASPFPDWFALSMTKAAQANLVKSLEKAFSSQGVHVGLVVVWGMVSTESAGLNPGNIAEQAWKLYSQKREEWTSQVTVYDDGRVEWEGTI</sequence>
<organism evidence="3 4">
    <name type="scientific">Aspergillus keveii</name>
    <dbReference type="NCBI Taxonomy" id="714993"/>
    <lineage>
        <taxon>Eukaryota</taxon>
        <taxon>Fungi</taxon>
        <taxon>Dikarya</taxon>
        <taxon>Ascomycota</taxon>
        <taxon>Pezizomycotina</taxon>
        <taxon>Eurotiomycetes</taxon>
        <taxon>Eurotiomycetidae</taxon>
        <taxon>Eurotiales</taxon>
        <taxon>Aspergillaceae</taxon>
        <taxon>Aspergillus</taxon>
        <taxon>Aspergillus subgen. Nidulantes</taxon>
    </lineage>
</organism>
<evidence type="ECO:0000256" key="2">
    <source>
        <dbReference type="ARBA" id="ARBA00023002"/>
    </source>
</evidence>
<dbReference type="PANTHER" id="PTHR43669:SF3">
    <property type="entry name" value="ALCOHOL DEHYDROGENASE, PUTATIVE (AFU_ORTHOLOGUE AFUA_3G03445)-RELATED"/>
    <property type="match status" value="1"/>
</dbReference>
<proteinExistence type="inferred from homology"/>
<accession>A0ABR4G3H1</accession>
<dbReference type="SUPFAM" id="SSF51735">
    <property type="entry name" value="NAD(P)-binding Rossmann-fold domains"/>
    <property type="match status" value="1"/>
</dbReference>
<keyword evidence="4" id="KW-1185">Reference proteome</keyword>